<evidence type="ECO:0000256" key="2">
    <source>
        <dbReference type="SAM" id="SignalP"/>
    </source>
</evidence>
<dbReference type="OrthoDB" id="8069881at2759"/>
<feature type="compositionally biased region" description="Low complexity" evidence="1">
    <location>
        <begin position="145"/>
        <end position="161"/>
    </location>
</feature>
<comment type="caution">
    <text evidence="3">The sequence shown here is derived from an EMBL/GenBank/DDBJ whole genome shotgun (WGS) entry which is preliminary data.</text>
</comment>
<organism evidence="3 4">
    <name type="scientific">Ceratitis capitata</name>
    <name type="common">Mediterranean fruit fly</name>
    <name type="synonym">Tephritis capitata</name>
    <dbReference type="NCBI Taxonomy" id="7213"/>
    <lineage>
        <taxon>Eukaryota</taxon>
        <taxon>Metazoa</taxon>
        <taxon>Ecdysozoa</taxon>
        <taxon>Arthropoda</taxon>
        <taxon>Hexapoda</taxon>
        <taxon>Insecta</taxon>
        <taxon>Pterygota</taxon>
        <taxon>Neoptera</taxon>
        <taxon>Endopterygota</taxon>
        <taxon>Diptera</taxon>
        <taxon>Brachycera</taxon>
        <taxon>Muscomorpha</taxon>
        <taxon>Tephritoidea</taxon>
        <taxon>Tephritidae</taxon>
        <taxon>Ceratitis</taxon>
        <taxon>Ceratitis</taxon>
    </lineage>
</organism>
<evidence type="ECO:0000313" key="4">
    <source>
        <dbReference type="Proteomes" id="UP000606786"/>
    </source>
</evidence>
<dbReference type="AlphaFoldDB" id="A0A811VIH8"/>
<name>A0A811VIH8_CERCA</name>
<dbReference type="EMBL" id="CAJHJT010000056">
    <property type="protein sequence ID" value="CAD7014049.1"/>
    <property type="molecule type" value="Genomic_DNA"/>
</dbReference>
<keyword evidence="4" id="KW-1185">Reference proteome</keyword>
<gene>
    <name evidence="3" type="ORF">CCAP1982_LOCUS22056</name>
</gene>
<dbReference type="Proteomes" id="UP000606786">
    <property type="component" value="Unassembled WGS sequence"/>
</dbReference>
<feature type="region of interest" description="Disordered" evidence="1">
    <location>
        <begin position="113"/>
        <end position="161"/>
    </location>
</feature>
<feature type="signal peptide" evidence="2">
    <location>
        <begin position="1"/>
        <end position="23"/>
    </location>
</feature>
<evidence type="ECO:0000313" key="3">
    <source>
        <dbReference type="EMBL" id="CAD7014049.1"/>
    </source>
</evidence>
<protein>
    <submittedName>
        <fullName evidence="3">(Mediterranean fruit fly) hypothetical protein</fullName>
    </submittedName>
</protein>
<accession>A0A811VIH8</accession>
<dbReference type="KEGG" id="ccat:101458091"/>
<reference evidence="3" key="1">
    <citation type="submission" date="2020-11" db="EMBL/GenBank/DDBJ databases">
        <authorList>
            <person name="Whitehead M."/>
        </authorList>
    </citation>
    <scope>NUCLEOTIDE SEQUENCE</scope>
    <source>
        <strain evidence="3">EGII</strain>
    </source>
</reference>
<keyword evidence="2" id="KW-0732">Signal</keyword>
<feature type="compositionally biased region" description="Polar residues" evidence="1">
    <location>
        <begin position="122"/>
        <end position="140"/>
    </location>
</feature>
<feature type="chain" id="PRO_5032455131" evidence="2">
    <location>
        <begin position="24"/>
        <end position="179"/>
    </location>
</feature>
<evidence type="ECO:0000256" key="1">
    <source>
        <dbReference type="SAM" id="MobiDB-lite"/>
    </source>
</evidence>
<sequence>MRNNLVISMFVIVLIAFALPTEGKRISLVPITANEVYRILREVGREDAVPEGRVVTQGIAAVSGFAVGLAKGIGGSLLVDLAANLLASNQNQTMQTQEICFNSRSLDVDIEADDDDDVRPQGRQTTVTTLSSPYSTTTGNGVVMSDGDGTNSETGTTTQTDGESINCVVVKQPPTVATG</sequence>
<proteinExistence type="predicted"/>